<dbReference type="EMBL" id="VSRR010001082">
    <property type="protein sequence ID" value="MPC22387.1"/>
    <property type="molecule type" value="Genomic_DNA"/>
</dbReference>
<sequence>MFPLAVFRNGDGPKFNMTCVSSLTISYRLSHSQEYTQGEGGKAHPPPLWYFLVNAKITVSINQSTN</sequence>
<dbReference type="AlphaFoldDB" id="A0A5B7DMN0"/>
<proteinExistence type="predicted"/>
<gene>
    <name evidence="1" type="ORF">E2C01_015401</name>
</gene>
<evidence type="ECO:0000313" key="1">
    <source>
        <dbReference type="EMBL" id="MPC22387.1"/>
    </source>
</evidence>
<name>A0A5B7DMN0_PORTR</name>
<dbReference type="Proteomes" id="UP000324222">
    <property type="component" value="Unassembled WGS sequence"/>
</dbReference>
<reference evidence="1 2" key="1">
    <citation type="submission" date="2019-05" db="EMBL/GenBank/DDBJ databases">
        <title>Another draft genome of Portunus trituberculatus and its Hox gene families provides insights of decapod evolution.</title>
        <authorList>
            <person name="Jeong J.-H."/>
            <person name="Song I."/>
            <person name="Kim S."/>
            <person name="Choi T."/>
            <person name="Kim D."/>
            <person name="Ryu S."/>
            <person name="Kim W."/>
        </authorList>
    </citation>
    <scope>NUCLEOTIDE SEQUENCE [LARGE SCALE GENOMIC DNA]</scope>
    <source>
        <tissue evidence="1">Muscle</tissue>
    </source>
</reference>
<keyword evidence="2" id="KW-1185">Reference proteome</keyword>
<comment type="caution">
    <text evidence="1">The sequence shown here is derived from an EMBL/GenBank/DDBJ whole genome shotgun (WGS) entry which is preliminary data.</text>
</comment>
<organism evidence="1 2">
    <name type="scientific">Portunus trituberculatus</name>
    <name type="common">Swimming crab</name>
    <name type="synonym">Neptunus trituberculatus</name>
    <dbReference type="NCBI Taxonomy" id="210409"/>
    <lineage>
        <taxon>Eukaryota</taxon>
        <taxon>Metazoa</taxon>
        <taxon>Ecdysozoa</taxon>
        <taxon>Arthropoda</taxon>
        <taxon>Crustacea</taxon>
        <taxon>Multicrustacea</taxon>
        <taxon>Malacostraca</taxon>
        <taxon>Eumalacostraca</taxon>
        <taxon>Eucarida</taxon>
        <taxon>Decapoda</taxon>
        <taxon>Pleocyemata</taxon>
        <taxon>Brachyura</taxon>
        <taxon>Eubrachyura</taxon>
        <taxon>Portunoidea</taxon>
        <taxon>Portunidae</taxon>
        <taxon>Portuninae</taxon>
        <taxon>Portunus</taxon>
    </lineage>
</organism>
<evidence type="ECO:0000313" key="2">
    <source>
        <dbReference type="Proteomes" id="UP000324222"/>
    </source>
</evidence>
<accession>A0A5B7DMN0</accession>
<protein>
    <submittedName>
        <fullName evidence="1">Uncharacterized protein</fullName>
    </submittedName>
</protein>